<keyword evidence="2" id="KW-1185">Reference proteome</keyword>
<name>A0ABP1FWH9_9CHLO</name>
<evidence type="ECO:0000313" key="1">
    <source>
        <dbReference type="EMBL" id="CAL5223796.1"/>
    </source>
</evidence>
<sequence>MDHPQEDLQNTASILVQGSKEEQQRLIETLYTADATFSHPFGRVEIAEAYDYWVHTHRRITFTYKEAVFNEGRSYLLIFDFNPRFWPRKVEGGPPGKAALAPIADCVIVVMTFSPLVISGQDDPPAAANSCAEQLRALYIAQTCLIIDQLKDDTLRLLDTVREVPILGWLIGDESSLVRRTITKVIVTYWKIMNVMRPEEISQKQVT</sequence>
<reference evidence="1 2" key="1">
    <citation type="submission" date="2024-06" db="EMBL/GenBank/DDBJ databases">
        <authorList>
            <person name="Kraege A."/>
            <person name="Thomma B."/>
        </authorList>
    </citation>
    <scope>NUCLEOTIDE SEQUENCE [LARGE SCALE GENOMIC DNA]</scope>
</reference>
<protein>
    <submittedName>
        <fullName evidence="1">G6367 protein</fullName>
    </submittedName>
</protein>
<organism evidence="1 2">
    <name type="scientific">Coccomyxa viridis</name>
    <dbReference type="NCBI Taxonomy" id="1274662"/>
    <lineage>
        <taxon>Eukaryota</taxon>
        <taxon>Viridiplantae</taxon>
        <taxon>Chlorophyta</taxon>
        <taxon>core chlorophytes</taxon>
        <taxon>Trebouxiophyceae</taxon>
        <taxon>Trebouxiophyceae incertae sedis</taxon>
        <taxon>Coccomyxaceae</taxon>
        <taxon>Coccomyxa</taxon>
    </lineage>
</organism>
<dbReference type="EMBL" id="CAXHTA020000009">
    <property type="protein sequence ID" value="CAL5223796.1"/>
    <property type="molecule type" value="Genomic_DNA"/>
</dbReference>
<accession>A0ABP1FWH9</accession>
<comment type="caution">
    <text evidence="1">The sequence shown here is derived from an EMBL/GenBank/DDBJ whole genome shotgun (WGS) entry which is preliminary data.</text>
</comment>
<dbReference type="Proteomes" id="UP001497392">
    <property type="component" value="Unassembled WGS sequence"/>
</dbReference>
<evidence type="ECO:0000313" key="2">
    <source>
        <dbReference type="Proteomes" id="UP001497392"/>
    </source>
</evidence>
<gene>
    <name evidence="1" type="primary">g6367</name>
    <name evidence="1" type="ORF">VP750_LOCUS5455</name>
</gene>
<proteinExistence type="predicted"/>